<evidence type="ECO:0000256" key="3">
    <source>
        <dbReference type="ARBA" id="ARBA00023004"/>
    </source>
</evidence>
<keyword evidence="2 4" id="KW-0479">Metal-binding</keyword>
<evidence type="ECO:0000313" key="7">
    <source>
        <dbReference type="EMBL" id="CAG5017213.1"/>
    </source>
</evidence>
<gene>
    <name evidence="7" type="ORF">DYBT9275_05725</name>
</gene>
<protein>
    <recommendedName>
        <fullName evidence="6">Cytochrome c domain-containing protein</fullName>
    </recommendedName>
</protein>
<evidence type="ECO:0000256" key="4">
    <source>
        <dbReference type="PROSITE-ProRule" id="PRU00433"/>
    </source>
</evidence>
<dbReference type="EMBL" id="CAJRAF010000004">
    <property type="protein sequence ID" value="CAG5017213.1"/>
    <property type="molecule type" value="Genomic_DNA"/>
</dbReference>
<keyword evidence="5" id="KW-0732">Signal</keyword>
<evidence type="ECO:0000313" key="8">
    <source>
        <dbReference type="Proteomes" id="UP000680038"/>
    </source>
</evidence>
<dbReference type="InterPro" id="IPR012938">
    <property type="entry name" value="Glc/Sorbosone_DH"/>
</dbReference>
<keyword evidence="8" id="KW-1185">Reference proteome</keyword>
<dbReference type="Gene3D" id="2.120.10.30">
    <property type="entry name" value="TolB, C-terminal domain"/>
    <property type="match status" value="1"/>
</dbReference>
<dbReference type="Proteomes" id="UP000680038">
    <property type="component" value="Unassembled WGS sequence"/>
</dbReference>
<dbReference type="PANTHER" id="PTHR19328">
    <property type="entry name" value="HEDGEHOG-INTERACTING PROTEIN"/>
    <property type="match status" value="1"/>
</dbReference>
<accession>A0A916JJM7</accession>
<dbReference type="Pfam" id="PF00034">
    <property type="entry name" value="Cytochrom_C"/>
    <property type="match status" value="1"/>
</dbReference>
<dbReference type="RefSeq" id="WP_215242068.1">
    <property type="nucleotide sequence ID" value="NZ_CAJRAF010000004.1"/>
</dbReference>
<evidence type="ECO:0000256" key="5">
    <source>
        <dbReference type="SAM" id="SignalP"/>
    </source>
</evidence>
<feature type="signal peptide" evidence="5">
    <location>
        <begin position="1"/>
        <end position="24"/>
    </location>
</feature>
<keyword evidence="3 4" id="KW-0408">Iron</keyword>
<dbReference type="Gene3D" id="1.10.760.10">
    <property type="entry name" value="Cytochrome c-like domain"/>
    <property type="match status" value="1"/>
</dbReference>
<evidence type="ECO:0000256" key="1">
    <source>
        <dbReference type="ARBA" id="ARBA00022617"/>
    </source>
</evidence>
<feature type="chain" id="PRO_5036976727" description="Cytochrome c domain-containing protein" evidence="5">
    <location>
        <begin position="25"/>
        <end position="580"/>
    </location>
</feature>
<dbReference type="GO" id="GO:0009055">
    <property type="term" value="F:electron transfer activity"/>
    <property type="evidence" value="ECO:0007669"/>
    <property type="project" value="InterPro"/>
</dbReference>
<sequence length="580" mass="64399">MFYKIILPFCGLLSAFVLTPCAVAGQQASEYPTDTKTIAQGKELFNNTCSACHTLADDGIGPRLGGVTAALSKTALVAFVQDPSKVISSGDKRAVNLHKKYKQLMPGFNFLKSAEIISILAYIDVESRAAGIKPLVVNEVTEATAPPVRLIAPVAKPDLRIELEDFIQLPATSEKPPLTRIATMRPFPAHDGTLFVSDQRGIIYRIKDRQYTTFLDLREKVASFINVTGLGTGLGSFAFHPEYLSNGLIYITHTETFKGQKADYEYADSIRVKLQWVLSEWKMNDVHSPTFEGTRRELLRINVPGDVHGVQDIGFEPGISKGEANYGKLFMGTGDGGATIGKHPELAHNLRSFLGTIIRIDPLGNNSPNGQYGIPADNPFVKNPYPGIRKEIWAYGFRNPHRLAWDKVNGKSVMFEAEVGESNFEEINIIQKGKDYGWNVREGAFGILHSDLKNVYKIKPSEEGNFQAPFAAYDHVDGNAISGGYVYHGNIKALKNKYVFGDIVNGRLFYLNINKEMSDHTIHEMIVMQNGKSSDLREISGSKRVDLRILYNDFTGDMFVMTKSDGKIRKIKTAYAVRQQ</sequence>
<dbReference type="InterPro" id="IPR011041">
    <property type="entry name" value="Quinoprot_gluc/sorb_DH_b-prop"/>
</dbReference>
<dbReference type="GO" id="GO:0020037">
    <property type="term" value="F:heme binding"/>
    <property type="evidence" value="ECO:0007669"/>
    <property type="project" value="InterPro"/>
</dbReference>
<reference evidence="7" key="1">
    <citation type="submission" date="2021-04" db="EMBL/GenBank/DDBJ databases">
        <authorList>
            <person name="Rodrigo-Torres L."/>
            <person name="Arahal R. D."/>
            <person name="Lucena T."/>
        </authorList>
    </citation>
    <scope>NUCLEOTIDE SEQUENCE</scope>
    <source>
        <strain evidence="7">CECT 9275</strain>
    </source>
</reference>
<evidence type="ECO:0000259" key="6">
    <source>
        <dbReference type="PROSITE" id="PS51007"/>
    </source>
</evidence>
<dbReference type="PROSITE" id="PS51007">
    <property type="entry name" value="CYTC"/>
    <property type="match status" value="1"/>
</dbReference>
<dbReference type="GO" id="GO:0046872">
    <property type="term" value="F:metal ion binding"/>
    <property type="evidence" value="ECO:0007669"/>
    <property type="project" value="UniProtKB-KW"/>
</dbReference>
<dbReference type="SUPFAM" id="SSF46626">
    <property type="entry name" value="Cytochrome c"/>
    <property type="match status" value="1"/>
</dbReference>
<dbReference type="SUPFAM" id="SSF50952">
    <property type="entry name" value="Soluble quinoprotein glucose dehydrogenase"/>
    <property type="match status" value="1"/>
</dbReference>
<dbReference type="AlphaFoldDB" id="A0A916JJM7"/>
<evidence type="ECO:0000256" key="2">
    <source>
        <dbReference type="ARBA" id="ARBA00022723"/>
    </source>
</evidence>
<dbReference type="InterPro" id="IPR009056">
    <property type="entry name" value="Cyt_c-like_dom"/>
</dbReference>
<name>A0A916JJM7_9BACT</name>
<keyword evidence="1 4" id="KW-0349">Heme</keyword>
<feature type="domain" description="Cytochrome c" evidence="6">
    <location>
        <begin position="36"/>
        <end position="127"/>
    </location>
</feature>
<dbReference type="InterPro" id="IPR011042">
    <property type="entry name" value="6-blade_b-propeller_TolB-like"/>
</dbReference>
<comment type="caution">
    <text evidence="7">The sequence shown here is derived from an EMBL/GenBank/DDBJ whole genome shotgun (WGS) entry which is preliminary data.</text>
</comment>
<dbReference type="InterPro" id="IPR036909">
    <property type="entry name" value="Cyt_c-like_dom_sf"/>
</dbReference>
<proteinExistence type="predicted"/>
<dbReference type="Pfam" id="PF07995">
    <property type="entry name" value="GSDH"/>
    <property type="match status" value="1"/>
</dbReference>
<dbReference type="PANTHER" id="PTHR19328:SF13">
    <property type="entry name" value="HIPL1 PROTEIN"/>
    <property type="match status" value="1"/>
</dbReference>
<organism evidence="7 8">
    <name type="scientific">Dyadobacter helix</name>
    <dbReference type="NCBI Taxonomy" id="2822344"/>
    <lineage>
        <taxon>Bacteria</taxon>
        <taxon>Pseudomonadati</taxon>
        <taxon>Bacteroidota</taxon>
        <taxon>Cytophagia</taxon>
        <taxon>Cytophagales</taxon>
        <taxon>Spirosomataceae</taxon>
        <taxon>Dyadobacter</taxon>
    </lineage>
</organism>